<evidence type="ECO:0000313" key="3">
    <source>
        <dbReference type="EMBL" id="KAH0876906.1"/>
    </source>
</evidence>
<feature type="compositionally biased region" description="Basic and acidic residues" evidence="1">
    <location>
        <begin position="379"/>
        <end position="390"/>
    </location>
</feature>
<proteinExistence type="predicted"/>
<sequence length="1152" mass="129811">SLSRADDQCKGIATARGPYAPPRTVEAAGTILNPLVSTPISISNSRSDTISKPSRISTSLIHNKSQPSVLTIHGSSGNVEAIRIDNAVKETRRSLVAAGENVSSIRVSQTVLAQLQQQPDSQLSLGMQMQDVPSLRQLMTLEGKIYAFIHCFVGARGIVTLHDLEVAICRNEFVDCFDDLKLGPLLRHPLVLLYFPSISGSTGSVQITSEEIISFLDSYLSTYGMDDVKLDDFLDYVAEKKSVIGKEKLGVRIQSLRMYVAFIQDAKRQEGETLETLLTGLHQKHHIPSSKKQRQVKSVTVSEQDDLAVLHQKDSCGKHTTFNSSSSDDDDSDDYEVKYVVNSSDHVSSCPYPSVAEEVKKLGRSKKKRKAETKKRKAETRSHEKSDLSKPLRRSPSKLRRGHVKREHEIAKLAVDSDTKQVFSFNEADFTLSEGALRLFISTWKDACKELSMSMFVEKILSFYNLRGSEAQPKTKSKRAKAMSSFPFVGLLHVARELVTEALEEQKPMEITNRNLVAGYDNSAGTRSRATKLPIPLHTMMSSSSTSGSLAHEWNNSISTDLSTRDQFHTGTDRATLLQYTGKKGEEIAFRYYAAKYGKDAVVSWINEQSETGLPYDLVIKNRGGKKEYIEVKATVSAAKDSFNLTVKEWQFANEKGESYVIAHVLLGNSNAILTQHRNLVKLCQEGHLRRGLFCLFFSLGLSTQIQGGWILAKESEEEYLVWSSKILYSYSNSIHQGGALLAFSTSSRLLYQSSSLSCAHKDKIDHFFDHSISSVFLPDSRQIIFSSVTNKCLMGDTCENSNRVKLSDGRLLAYRESGVPKEEAKYKIILVHGFGSSKDMNFSASKVEHTLCYVHFFGEKKSDLDLVFQELIQELGVYLLFYDRSGYGDSDANTKRSLKSEVDDIAELADHLEIGPKLSGVAFVAPVVNYRWPSLPKKLIKKDYRRGIIRWCLRISRFAPGLLHWWVVQKVIPSNSSVLESNPVYFNSHDVEVLKRTTGFPMLTKDKLRERNVFDTLRDDFVACFGQWDFEPADLNITEESSVHIWHGKEDKVVPFQLQRCILQKQPLINYHEIPQGGHLIVHYDGTCDAILRSLLLGEEHKIRSKRRESFETSLNRSTAFFLPLLLPLVVVLESRRTWRLVDHVRRESYF</sequence>
<organism evidence="3 4">
    <name type="scientific">Brassica napus</name>
    <name type="common">Rape</name>
    <dbReference type="NCBI Taxonomy" id="3708"/>
    <lineage>
        <taxon>Eukaryota</taxon>
        <taxon>Viridiplantae</taxon>
        <taxon>Streptophyta</taxon>
        <taxon>Embryophyta</taxon>
        <taxon>Tracheophyta</taxon>
        <taxon>Spermatophyta</taxon>
        <taxon>Magnoliopsida</taxon>
        <taxon>eudicotyledons</taxon>
        <taxon>Gunneridae</taxon>
        <taxon>Pentapetalae</taxon>
        <taxon>rosids</taxon>
        <taxon>malvids</taxon>
        <taxon>Brassicales</taxon>
        <taxon>Brassicaceae</taxon>
        <taxon>Brassiceae</taxon>
        <taxon>Brassica</taxon>
    </lineage>
</organism>
<protein>
    <recommendedName>
        <fullName evidence="2">Protein NO VEIN C-terminal domain-containing protein</fullName>
    </recommendedName>
</protein>
<evidence type="ECO:0000259" key="2">
    <source>
        <dbReference type="Pfam" id="PF13020"/>
    </source>
</evidence>
<reference evidence="3 4" key="1">
    <citation type="submission" date="2021-05" db="EMBL/GenBank/DDBJ databases">
        <title>Genome Assembly of Synthetic Allotetraploid Brassica napus Reveals Homoeologous Exchanges between Subgenomes.</title>
        <authorList>
            <person name="Davis J.T."/>
        </authorList>
    </citation>
    <scope>NUCLEOTIDE SEQUENCE [LARGE SCALE GENOMIC DNA]</scope>
    <source>
        <strain evidence="4">cv. Da-Ae</strain>
        <tissue evidence="3">Seedling</tissue>
    </source>
</reference>
<name>A0ABQ7Z9Y3_BRANA</name>
<dbReference type="Proteomes" id="UP000824890">
    <property type="component" value="Unassembled WGS sequence"/>
</dbReference>
<dbReference type="EMBL" id="JAGKQM010000015">
    <property type="protein sequence ID" value="KAH0876906.1"/>
    <property type="molecule type" value="Genomic_DNA"/>
</dbReference>
<dbReference type="SUPFAM" id="SSF53474">
    <property type="entry name" value="alpha/beta-Hydrolases"/>
    <property type="match status" value="1"/>
</dbReference>
<dbReference type="Pfam" id="PF13020">
    <property type="entry name" value="NOV_C"/>
    <property type="match status" value="1"/>
</dbReference>
<dbReference type="PANTHER" id="PTHR45763:SF45">
    <property type="entry name" value="ALPHA_BETA-HYDROLASES SUPERFAMILY PROTEIN"/>
    <property type="match status" value="1"/>
</dbReference>
<accession>A0ABQ7Z9Y3</accession>
<comment type="caution">
    <text evidence="3">The sequence shown here is derived from an EMBL/GenBank/DDBJ whole genome shotgun (WGS) entry which is preliminary data.</text>
</comment>
<feature type="non-terminal residue" evidence="3">
    <location>
        <position position="1"/>
    </location>
</feature>
<keyword evidence="4" id="KW-1185">Reference proteome</keyword>
<dbReference type="Gene3D" id="3.40.50.1820">
    <property type="entry name" value="alpha/beta hydrolase"/>
    <property type="match status" value="1"/>
</dbReference>
<feature type="domain" description="Protein NO VEIN C-terminal" evidence="2">
    <location>
        <begin position="585"/>
        <end position="671"/>
    </location>
</feature>
<dbReference type="InterPro" id="IPR029058">
    <property type="entry name" value="AB_hydrolase_fold"/>
</dbReference>
<evidence type="ECO:0000256" key="1">
    <source>
        <dbReference type="SAM" id="MobiDB-lite"/>
    </source>
</evidence>
<evidence type="ECO:0000313" key="4">
    <source>
        <dbReference type="Proteomes" id="UP000824890"/>
    </source>
</evidence>
<feature type="compositionally biased region" description="Basic residues" evidence="1">
    <location>
        <begin position="391"/>
        <end position="404"/>
    </location>
</feature>
<dbReference type="PANTHER" id="PTHR45763">
    <property type="entry name" value="HYDROLASE, ALPHA/BETA FOLD FAMILY PROTEIN, EXPRESSED-RELATED"/>
    <property type="match status" value="1"/>
</dbReference>
<feature type="compositionally biased region" description="Basic residues" evidence="1">
    <location>
        <begin position="362"/>
        <end position="378"/>
    </location>
</feature>
<feature type="region of interest" description="Disordered" evidence="1">
    <location>
        <begin position="345"/>
        <end position="404"/>
    </location>
</feature>
<dbReference type="InterPro" id="IPR024975">
    <property type="entry name" value="NOV_C"/>
</dbReference>
<gene>
    <name evidence="3" type="ORF">HID58_064300</name>
</gene>